<gene>
    <name evidence="1" type="ORF">BEK98_46080</name>
</gene>
<name>A0A233RNS1_STRDA</name>
<accession>A0A233RNS1</accession>
<proteinExistence type="predicted"/>
<protein>
    <submittedName>
        <fullName evidence="1">Uncharacterized protein</fullName>
    </submittedName>
</protein>
<evidence type="ECO:0000313" key="1">
    <source>
        <dbReference type="EMBL" id="OXY85020.1"/>
    </source>
</evidence>
<organism evidence="1 2">
    <name type="scientific">Streptomyces diastatochromogenes</name>
    <dbReference type="NCBI Taxonomy" id="42236"/>
    <lineage>
        <taxon>Bacteria</taxon>
        <taxon>Bacillati</taxon>
        <taxon>Actinomycetota</taxon>
        <taxon>Actinomycetes</taxon>
        <taxon>Kitasatosporales</taxon>
        <taxon>Streptomycetaceae</taxon>
        <taxon>Streptomyces</taxon>
    </lineage>
</organism>
<dbReference type="Proteomes" id="UP000215483">
    <property type="component" value="Unassembled WGS sequence"/>
</dbReference>
<sequence>MRRIGGTAWISGISWVTSLPLPPVVIAASGMPCASTIRWCLVDTPEDLARVGALLRTHTKCAISNPS</sequence>
<keyword evidence="2" id="KW-1185">Reference proteome</keyword>
<evidence type="ECO:0000313" key="2">
    <source>
        <dbReference type="Proteomes" id="UP000215483"/>
    </source>
</evidence>
<dbReference type="AlphaFoldDB" id="A0A233RNS1"/>
<comment type="caution">
    <text evidence="1">The sequence shown here is derived from an EMBL/GenBank/DDBJ whole genome shotgun (WGS) entry which is preliminary data.</text>
</comment>
<reference evidence="1 2" key="1">
    <citation type="submission" date="2016-07" db="EMBL/GenBank/DDBJ databases">
        <title>Draft genome of Streptomyces diastatochromogenes.</title>
        <authorList>
            <person name="Podduturi R."/>
            <person name="Lukassen M.B."/>
            <person name="Clausen N."/>
            <person name="Nielsen J.L."/>
            <person name="Jorgensen N.O."/>
        </authorList>
    </citation>
    <scope>NUCLEOTIDE SEQUENCE [LARGE SCALE GENOMIC DNA]</scope>
    <source>
        <strain evidence="1 2">DSM 40608</strain>
    </source>
</reference>
<dbReference type="EMBL" id="MCGQ01000151">
    <property type="protein sequence ID" value="OXY85020.1"/>
    <property type="molecule type" value="Genomic_DNA"/>
</dbReference>